<sequence>MQSARAMLNAYGKTSPFYVSDFLMKSTVLFHCHPTWRLRVRAIPSFSLESTSLDSFVATMSNSWAALVAEPSFPRTLSGSAASSSTVLPSPLVTPTTGTSLLRPITAAEREAIKAKGGCYNCGCSPKDPDWKAHGGTPYSRHCPGNSARGIASRGVVAALLLADQTDNVLSFFGFVDTPDAPMDPRSGDLASVAAVSGGLPVVHMASGAEIFVGSTSLFGAPDAVELLYK</sequence>
<name>A0A4S8L7V2_DENBC</name>
<accession>A0A4S8L7V2</accession>
<dbReference type="AlphaFoldDB" id="A0A4S8L7V2"/>
<protein>
    <submittedName>
        <fullName evidence="1">Uncharacterized protein</fullName>
    </submittedName>
</protein>
<reference evidence="1 2" key="1">
    <citation type="journal article" date="2019" name="Nat. Ecol. Evol.">
        <title>Megaphylogeny resolves global patterns of mushroom evolution.</title>
        <authorList>
            <person name="Varga T."/>
            <person name="Krizsan K."/>
            <person name="Foldi C."/>
            <person name="Dima B."/>
            <person name="Sanchez-Garcia M."/>
            <person name="Sanchez-Ramirez S."/>
            <person name="Szollosi G.J."/>
            <person name="Szarkandi J.G."/>
            <person name="Papp V."/>
            <person name="Albert L."/>
            <person name="Andreopoulos W."/>
            <person name="Angelini C."/>
            <person name="Antonin V."/>
            <person name="Barry K.W."/>
            <person name="Bougher N.L."/>
            <person name="Buchanan P."/>
            <person name="Buyck B."/>
            <person name="Bense V."/>
            <person name="Catcheside P."/>
            <person name="Chovatia M."/>
            <person name="Cooper J."/>
            <person name="Damon W."/>
            <person name="Desjardin D."/>
            <person name="Finy P."/>
            <person name="Geml J."/>
            <person name="Haridas S."/>
            <person name="Hughes K."/>
            <person name="Justo A."/>
            <person name="Karasinski D."/>
            <person name="Kautmanova I."/>
            <person name="Kiss B."/>
            <person name="Kocsube S."/>
            <person name="Kotiranta H."/>
            <person name="LaButti K.M."/>
            <person name="Lechner B.E."/>
            <person name="Liimatainen K."/>
            <person name="Lipzen A."/>
            <person name="Lukacs Z."/>
            <person name="Mihaltcheva S."/>
            <person name="Morgado L.N."/>
            <person name="Niskanen T."/>
            <person name="Noordeloos M.E."/>
            <person name="Ohm R.A."/>
            <person name="Ortiz-Santana B."/>
            <person name="Ovrebo C."/>
            <person name="Racz N."/>
            <person name="Riley R."/>
            <person name="Savchenko A."/>
            <person name="Shiryaev A."/>
            <person name="Soop K."/>
            <person name="Spirin V."/>
            <person name="Szebenyi C."/>
            <person name="Tomsovsky M."/>
            <person name="Tulloss R.E."/>
            <person name="Uehling J."/>
            <person name="Grigoriev I.V."/>
            <person name="Vagvolgyi C."/>
            <person name="Papp T."/>
            <person name="Martin F.M."/>
            <person name="Miettinen O."/>
            <person name="Hibbett D.S."/>
            <person name="Nagy L.G."/>
        </authorList>
    </citation>
    <scope>NUCLEOTIDE SEQUENCE [LARGE SCALE GENOMIC DNA]</scope>
    <source>
        <strain evidence="1 2">CBS 962.96</strain>
    </source>
</reference>
<proteinExistence type="predicted"/>
<dbReference type="EMBL" id="ML179580">
    <property type="protein sequence ID" value="THU84777.1"/>
    <property type="molecule type" value="Genomic_DNA"/>
</dbReference>
<organism evidence="1 2">
    <name type="scientific">Dendrothele bispora (strain CBS 962.96)</name>
    <dbReference type="NCBI Taxonomy" id="1314807"/>
    <lineage>
        <taxon>Eukaryota</taxon>
        <taxon>Fungi</taxon>
        <taxon>Dikarya</taxon>
        <taxon>Basidiomycota</taxon>
        <taxon>Agaricomycotina</taxon>
        <taxon>Agaricomycetes</taxon>
        <taxon>Agaricomycetidae</taxon>
        <taxon>Agaricales</taxon>
        <taxon>Agaricales incertae sedis</taxon>
        <taxon>Dendrothele</taxon>
    </lineage>
</organism>
<gene>
    <name evidence="1" type="ORF">K435DRAFT_869921</name>
</gene>
<keyword evidence="2" id="KW-1185">Reference proteome</keyword>
<evidence type="ECO:0000313" key="1">
    <source>
        <dbReference type="EMBL" id="THU84777.1"/>
    </source>
</evidence>
<dbReference type="Proteomes" id="UP000297245">
    <property type="component" value="Unassembled WGS sequence"/>
</dbReference>
<dbReference type="OrthoDB" id="4742101at2759"/>
<evidence type="ECO:0000313" key="2">
    <source>
        <dbReference type="Proteomes" id="UP000297245"/>
    </source>
</evidence>